<protein>
    <submittedName>
        <fullName evidence="1">Uncharacterized protein</fullName>
    </submittedName>
</protein>
<accession>A0A4Z2I268</accession>
<dbReference type="EMBL" id="SRLO01000148">
    <property type="protein sequence ID" value="TNN71565.1"/>
    <property type="molecule type" value="Genomic_DNA"/>
</dbReference>
<organism evidence="1 2">
    <name type="scientific">Liparis tanakae</name>
    <name type="common">Tanaka's snailfish</name>
    <dbReference type="NCBI Taxonomy" id="230148"/>
    <lineage>
        <taxon>Eukaryota</taxon>
        <taxon>Metazoa</taxon>
        <taxon>Chordata</taxon>
        <taxon>Craniata</taxon>
        <taxon>Vertebrata</taxon>
        <taxon>Euteleostomi</taxon>
        <taxon>Actinopterygii</taxon>
        <taxon>Neopterygii</taxon>
        <taxon>Teleostei</taxon>
        <taxon>Neoteleostei</taxon>
        <taxon>Acanthomorphata</taxon>
        <taxon>Eupercaria</taxon>
        <taxon>Perciformes</taxon>
        <taxon>Cottioidei</taxon>
        <taxon>Cottales</taxon>
        <taxon>Liparidae</taxon>
        <taxon>Liparis</taxon>
    </lineage>
</organism>
<evidence type="ECO:0000313" key="2">
    <source>
        <dbReference type="Proteomes" id="UP000314294"/>
    </source>
</evidence>
<name>A0A4Z2I268_9TELE</name>
<gene>
    <name evidence="1" type="ORF">EYF80_018251</name>
</gene>
<dbReference type="AlphaFoldDB" id="A0A4Z2I268"/>
<sequence>MITPLGTCFILYTTPYAPRPSSSFCSKSSAFTTKFWTVGIRQEISGLLCALVEVEDVTHHHFS</sequence>
<comment type="caution">
    <text evidence="1">The sequence shown here is derived from an EMBL/GenBank/DDBJ whole genome shotgun (WGS) entry which is preliminary data.</text>
</comment>
<proteinExistence type="predicted"/>
<dbReference type="Proteomes" id="UP000314294">
    <property type="component" value="Unassembled WGS sequence"/>
</dbReference>
<keyword evidence="2" id="KW-1185">Reference proteome</keyword>
<evidence type="ECO:0000313" key="1">
    <source>
        <dbReference type="EMBL" id="TNN71565.1"/>
    </source>
</evidence>
<reference evidence="1 2" key="1">
    <citation type="submission" date="2019-03" db="EMBL/GenBank/DDBJ databases">
        <title>First draft genome of Liparis tanakae, snailfish: a comprehensive survey of snailfish specific genes.</title>
        <authorList>
            <person name="Kim W."/>
            <person name="Song I."/>
            <person name="Jeong J.-H."/>
            <person name="Kim D."/>
            <person name="Kim S."/>
            <person name="Ryu S."/>
            <person name="Song J.Y."/>
            <person name="Lee S.K."/>
        </authorList>
    </citation>
    <scope>NUCLEOTIDE SEQUENCE [LARGE SCALE GENOMIC DNA]</scope>
    <source>
        <tissue evidence="1">Muscle</tissue>
    </source>
</reference>